<name>A0ABS5QUW5_9LACO</name>
<keyword evidence="10 14" id="KW-0012">Acyltransferase</keyword>
<dbReference type="InterPro" id="IPR018201">
    <property type="entry name" value="Ketoacyl_synth_AS"/>
</dbReference>
<evidence type="ECO:0000256" key="7">
    <source>
        <dbReference type="ARBA" id="ARBA00022832"/>
    </source>
</evidence>
<dbReference type="Proteomes" id="UP001519503">
    <property type="component" value="Unassembled WGS sequence"/>
</dbReference>
<dbReference type="EMBL" id="JAAMFL010000001">
    <property type="protein sequence ID" value="MBS9336988.1"/>
    <property type="molecule type" value="Genomic_DNA"/>
</dbReference>
<dbReference type="NCBIfam" id="NF005589">
    <property type="entry name" value="PRK07314.1"/>
    <property type="match status" value="1"/>
</dbReference>
<dbReference type="PROSITE" id="PS52004">
    <property type="entry name" value="KS3_2"/>
    <property type="match status" value="1"/>
</dbReference>
<evidence type="ECO:0000256" key="6">
    <source>
        <dbReference type="ARBA" id="ARBA00022679"/>
    </source>
</evidence>
<protein>
    <recommendedName>
        <fullName evidence="4 14">3-oxoacyl-[acyl-carrier-protein] synthase 2</fullName>
        <ecNumber evidence="3 14">2.3.1.179</ecNumber>
    </recommendedName>
</protein>
<evidence type="ECO:0000256" key="4">
    <source>
        <dbReference type="ARBA" id="ARBA00014657"/>
    </source>
</evidence>
<dbReference type="SUPFAM" id="SSF53901">
    <property type="entry name" value="Thiolase-like"/>
    <property type="match status" value="2"/>
</dbReference>
<dbReference type="PANTHER" id="PTHR11712:SF336">
    <property type="entry name" value="3-OXOACYL-[ACYL-CARRIER-PROTEIN] SYNTHASE, MITOCHONDRIAL"/>
    <property type="match status" value="1"/>
</dbReference>
<proteinExistence type="inferred from homology"/>
<dbReference type="CDD" id="cd00834">
    <property type="entry name" value="KAS_I_II"/>
    <property type="match status" value="1"/>
</dbReference>
<comment type="catalytic activity">
    <reaction evidence="13 14">
        <text>a fatty acyl-[ACP] + malonyl-[ACP] + H(+) = a 3-oxoacyl-[ACP] + holo-[ACP] + CO2</text>
        <dbReference type="Rhea" id="RHEA:22836"/>
        <dbReference type="Rhea" id="RHEA-COMP:9623"/>
        <dbReference type="Rhea" id="RHEA-COMP:9685"/>
        <dbReference type="Rhea" id="RHEA-COMP:9916"/>
        <dbReference type="Rhea" id="RHEA-COMP:14125"/>
        <dbReference type="ChEBI" id="CHEBI:15378"/>
        <dbReference type="ChEBI" id="CHEBI:16526"/>
        <dbReference type="ChEBI" id="CHEBI:64479"/>
        <dbReference type="ChEBI" id="CHEBI:78449"/>
        <dbReference type="ChEBI" id="CHEBI:78776"/>
        <dbReference type="ChEBI" id="CHEBI:138651"/>
    </reaction>
</comment>
<reference evidence="17 18" key="1">
    <citation type="submission" date="2020-02" db="EMBL/GenBank/DDBJ databases">
        <title>Fructobacillus sp. isolated from paper mulberry of Taiwan.</title>
        <authorList>
            <person name="Lin S.-T."/>
        </authorList>
    </citation>
    <scope>NUCLEOTIDE SEQUENCE [LARGE SCALE GENOMIC DNA]</scope>
    <source>
        <strain evidence="17 18">S1-1</strain>
    </source>
</reference>
<dbReference type="InterPro" id="IPR000794">
    <property type="entry name" value="Beta-ketoacyl_synthase"/>
</dbReference>
<dbReference type="RefSeq" id="WP_213820482.1">
    <property type="nucleotide sequence ID" value="NZ_JAAMFL010000001.1"/>
</dbReference>
<evidence type="ECO:0000256" key="14">
    <source>
        <dbReference type="PIRNR" id="PIRNR000447"/>
    </source>
</evidence>
<comment type="similarity">
    <text evidence="2 14 15">Belongs to the thiolase-like superfamily. Beta-ketoacyl-ACP synthases family.</text>
</comment>
<evidence type="ECO:0000256" key="13">
    <source>
        <dbReference type="ARBA" id="ARBA00047659"/>
    </source>
</evidence>
<evidence type="ECO:0000256" key="12">
    <source>
        <dbReference type="ARBA" id="ARBA00047318"/>
    </source>
</evidence>
<dbReference type="InterPro" id="IPR016039">
    <property type="entry name" value="Thiolase-like"/>
</dbReference>
<evidence type="ECO:0000256" key="15">
    <source>
        <dbReference type="RuleBase" id="RU003694"/>
    </source>
</evidence>
<evidence type="ECO:0000256" key="9">
    <source>
        <dbReference type="ARBA" id="ARBA00023160"/>
    </source>
</evidence>
<keyword evidence="5 14" id="KW-0444">Lipid biosynthesis</keyword>
<dbReference type="PIRSF" id="PIRSF000447">
    <property type="entry name" value="KAS_II"/>
    <property type="match status" value="1"/>
</dbReference>
<dbReference type="SMART" id="SM00825">
    <property type="entry name" value="PKS_KS"/>
    <property type="match status" value="1"/>
</dbReference>
<keyword evidence="18" id="KW-1185">Reference proteome</keyword>
<dbReference type="PROSITE" id="PS00606">
    <property type="entry name" value="KS3_1"/>
    <property type="match status" value="1"/>
</dbReference>
<evidence type="ECO:0000256" key="8">
    <source>
        <dbReference type="ARBA" id="ARBA00023098"/>
    </source>
</evidence>
<comment type="pathway">
    <text evidence="1 14">Lipid metabolism; fatty acid biosynthesis.</text>
</comment>
<dbReference type="InterPro" id="IPR014031">
    <property type="entry name" value="Ketoacyl_synth_C"/>
</dbReference>
<dbReference type="Gene3D" id="3.40.47.10">
    <property type="match status" value="2"/>
</dbReference>
<evidence type="ECO:0000256" key="1">
    <source>
        <dbReference type="ARBA" id="ARBA00005194"/>
    </source>
</evidence>
<evidence type="ECO:0000256" key="11">
    <source>
        <dbReference type="ARBA" id="ARBA00024006"/>
    </source>
</evidence>
<organism evidence="17 18">
    <name type="scientific">Fructobacillus parabroussonetiae</name>
    <dbReference type="NCBI Taxonomy" id="2713174"/>
    <lineage>
        <taxon>Bacteria</taxon>
        <taxon>Bacillati</taxon>
        <taxon>Bacillota</taxon>
        <taxon>Bacilli</taxon>
        <taxon>Lactobacillales</taxon>
        <taxon>Lactobacillaceae</taxon>
        <taxon>Fructobacillus</taxon>
    </lineage>
</organism>
<keyword evidence="8" id="KW-0443">Lipid metabolism</keyword>
<evidence type="ECO:0000256" key="5">
    <source>
        <dbReference type="ARBA" id="ARBA00022516"/>
    </source>
</evidence>
<evidence type="ECO:0000256" key="2">
    <source>
        <dbReference type="ARBA" id="ARBA00008467"/>
    </source>
</evidence>
<evidence type="ECO:0000313" key="18">
    <source>
        <dbReference type="Proteomes" id="UP001519503"/>
    </source>
</evidence>
<feature type="domain" description="Ketosynthase family 3 (KS3)" evidence="16">
    <location>
        <begin position="1"/>
        <end position="415"/>
    </location>
</feature>
<evidence type="ECO:0000256" key="3">
    <source>
        <dbReference type="ARBA" id="ARBA00012356"/>
    </source>
</evidence>
<dbReference type="Pfam" id="PF02801">
    <property type="entry name" value="Ketoacyl-synt_C"/>
    <property type="match status" value="1"/>
</dbReference>
<evidence type="ECO:0000256" key="10">
    <source>
        <dbReference type="ARBA" id="ARBA00023315"/>
    </source>
</evidence>
<keyword evidence="6 14" id="KW-0808">Transferase</keyword>
<dbReference type="EC" id="2.3.1.179" evidence="3 14"/>
<sequence length="416" mass="43317">MTRVVVTGMGAIAPNGNDTKAFLDAIFAGQSGIKPITKFDPTETGIAVAGQVDGFDPAARVGKRDARKLDLFSQYAIDAAMQAMEQADLLPDEDSEAKSKVQNPNRFGVILGNGIGGLTTMQEQIIKMHDKGPQRVSPLFVPEAIPNMVSGNVSLRFGAKGTNMTIVTACASATNAIGEAFWRVQSGKEDVVLTGGAEAAVNEIGIAGFAALTALSKEADPKEASKPFDKNRHGFVLGEGSGVLVLESLEHAEKRGANVLAEVVGYGTTADAYHMTSPAPDGEGVIRAFQEALEDAKIQPEQLSYINAHGTATGANDSGEAEAIAAVFGENSVPVSSTKGMTGHLLGAAGAIEAVASVGAIDRGILPENVGFDEADEHTKKVNLVNKSNQNVAPEYVMSANYGFGGHNAAVIFKKF</sequence>
<evidence type="ECO:0000259" key="16">
    <source>
        <dbReference type="PROSITE" id="PS52004"/>
    </source>
</evidence>
<comment type="catalytic activity">
    <reaction evidence="12 14">
        <text>(9Z)-hexadecenoyl-[ACP] + malonyl-[ACP] + H(+) = 3-oxo-(11Z)-octadecenoyl-[ACP] + holo-[ACP] + CO2</text>
        <dbReference type="Rhea" id="RHEA:55040"/>
        <dbReference type="Rhea" id="RHEA-COMP:9623"/>
        <dbReference type="Rhea" id="RHEA-COMP:9685"/>
        <dbReference type="Rhea" id="RHEA-COMP:10800"/>
        <dbReference type="Rhea" id="RHEA-COMP:14074"/>
        <dbReference type="ChEBI" id="CHEBI:15378"/>
        <dbReference type="ChEBI" id="CHEBI:16526"/>
        <dbReference type="ChEBI" id="CHEBI:64479"/>
        <dbReference type="ChEBI" id="CHEBI:78449"/>
        <dbReference type="ChEBI" id="CHEBI:83989"/>
        <dbReference type="ChEBI" id="CHEBI:138538"/>
        <dbReference type="EC" id="2.3.1.179"/>
    </reaction>
</comment>
<dbReference type="GO" id="GO:0004315">
    <property type="term" value="F:3-oxoacyl-[acyl-carrier-protein] synthase activity"/>
    <property type="evidence" value="ECO:0007669"/>
    <property type="project" value="UniProtKB-EC"/>
</dbReference>
<comment type="function">
    <text evidence="11 14">Involved in the type II fatty acid elongation cycle. Catalyzes the elongation of a wide range of acyl-ACP by the addition of two carbons from malonyl-ACP to an acyl acceptor. Can efficiently catalyze the conversion of palmitoleoyl-ACP (cis-hexadec-9-enoyl-ACP) to cis-vaccenoyl-ACP (cis-octadec-11-enoyl-ACP), an essential step in the thermal regulation of fatty acid composition.</text>
</comment>
<accession>A0ABS5QUW5</accession>
<dbReference type="NCBIfam" id="TIGR03150">
    <property type="entry name" value="fabF"/>
    <property type="match status" value="1"/>
</dbReference>
<comment type="caution">
    <text evidence="17">The sequence shown here is derived from an EMBL/GenBank/DDBJ whole genome shotgun (WGS) entry which is preliminary data.</text>
</comment>
<dbReference type="InterPro" id="IPR017568">
    <property type="entry name" value="3-oxoacyl-ACP_synth-2"/>
</dbReference>
<dbReference type="InterPro" id="IPR020841">
    <property type="entry name" value="PKS_Beta-ketoAc_synthase_dom"/>
</dbReference>
<keyword evidence="7" id="KW-0276">Fatty acid metabolism</keyword>
<dbReference type="InterPro" id="IPR014030">
    <property type="entry name" value="Ketoacyl_synth_N"/>
</dbReference>
<keyword evidence="9 14" id="KW-0275">Fatty acid biosynthesis</keyword>
<gene>
    <name evidence="17" type="primary">fabF</name>
    <name evidence="17" type="ORF">G6R30_00700</name>
</gene>
<dbReference type="Pfam" id="PF00109">
    <property type="entry name" value="ketoacyl-synt"/>
    <property type="match status" value="1"/>
</dbReference>
<evidence type="ECO:0000313" key="17">
    <source>
        <dbReference type="EMBL" id="MBS9336988.1"/>
    </source>
</evidence>
<dbReference type="PANTHER" id="PTHR11712">
    <property type="entry name" value="POLYKETIDE SYNTHASE-RELATED"/>
    <property type="match status" value="1"/>
</dbReference>